<evidence type="ECO:0000259" key="1">
    <source>
        <dbReference type="Pfam" id="PF13454"/>
    </source>
</evidence>
<dbReference type="EMBL" id="BMNG01000010">
    <property type="protein sequence ID" value="GGO48691.1"/>
    <property type="molecule type" value="Genomic_DNA"/>
</dbReference>
<dbReference type="PANTHER" id="PTHR40254">
    <property type="entry name" value="BLR0577 PROTEIN"/>
    <property type="match status" value="1"/>
</dbReference>
<dbReference type="Gene3D" id="3.50.50.60">
    <property type="entry name" value="FAD/NAD(P)-binding domain"/>
    <property type="match status" value="1"/>
</dbReference>
<gene>
    <name evidence="2" type="ORF">GCM10012286_44900</name>
</gene>
<organism evidence="2 3">
    <name type="scientific">Streptomyces lasiicapitis</name>
    <dbReference type="NCBI Taxonomy" id="1923961"/>
    <lineage>
        <taxon>Bacteria</taxon>
        <taxon>Bacillati</taxon>
        <taxon>Actinomycetota</taxon>
        <taxon>Actinomycetes</taxon>
        <taxon>Kitasatosporales</taxon>
        <taxon>Streptomycetaceae</taxon>
        <taxon>Streptomyces</taxon>
    </lineage>
</organism>
<proteinExistence type="predicted"/>
<name>A0ABQ2M9S9_9ACTN</name>
<dbReference type="PANTHER" id="PTHR40254:SF1">
    <property type="entry name" value="BLR0577 PROTEIN"/>
    <property type="match status" value="1"/>
</dbReference>
<comment type="caution">
    <text evidence="2">The sequence shown here is derived from an EMBL/GenBank/DDBJ whole genome shotgun (WGS) entry which is preliminary data.</text>
</comment>
<accession>A0ABQ2M9S9</accession>
<dbReference type="Pfam" id="PF13454">
    <property type="entry name" value="NAD_binding_9"/>
    <property type="match status" value="1"/>
</dbReference>
<protein>
    <submittedName>
        <fullName evidence="2">FAD-dependent oxidoreductase</fullName>
    </submittedName>
</protein>
<dbReference type="InterPro" id="IPR038732">
    <property type="entry name" value="HpyO/CreE_NAD-binding"/>
</dbReference>
<reference evidence="3" key="1">
    <citation type="journal article" date="2019" name="Int. J. Syst. Evol. Microbiol.">
        <title>The Global Catalogue of Microorganisms (GCM) 10K type strain sequencing project: providing services to taxonomists for standard genome sequencing and annotation.</title>
        <authorList>
            <consortium name="The Broad Institute Genomics Platform"/>
            <consortium name="The Broad Institute Genome Sequencing Center for Infectious Disease"/>
            <person name="Wu L."/>
            <person name="Ma J."/>
        </authorList>
    </citation>
    <scope>NUCLEOTIDE SEQUENCE [LARGE SCALE GENOMIC DNA]</scope>
    <source>
        <strain evidence="3">CGMCC 4.7349</strain>
    </source>
</reference>
<dbReference type="InterPro" id="IPR052189">
    <property type="entry name" value="L-asp_N-monooxygenase_NS-form"/>
</dbReference>
<sequence>MDIAIVGGGAAAVCLLDALAATQDSPATQGAPGTITVFEPSPHLWRGRPYGPDLDSVLVNAPPAIMSARHGDFGHYKAWLGERGGDHTDELLGEPLVPRSVYGDYLAESAEKAMAALSEQGWVVRVVAAAVREVVRSGARHLVLRTQDAQEAQATQDAEEEQATQDTQEYEATHVALCVGQGTPPDLYSLSGTPRFTPDPYPLANTLTDIPAEGEVAIIGSGLTAVDIVTSLAAHGHRGHITLFSRSGVLPHVWQRPDGRRPQHLTVERVAALHTARGRITLDDLGELLRTELAEAAEDFDEFATELLATPAQDPVQWLARQLAAIDSPRIGRRVLQETAHTVGPYAWRLLPEADRVRLRRHLRTATSVASPMVPVNASVLMRLLDSGRLTITPGLQAIAPANGRFRIRHDGGAHTAEFIVNAVNPPPHTVPAAARRLVHSLADTGLATLHRQGGLTSADPRVQVVGDLSADGSFITSSIPGVAAQAARAAQALLTY</sequence>
<dbReference type="SUPFAM" id="SSF51905">
    <property type="entry name" value="FAD/NAD(P)-binding domain"/>
    <property type="match status" value="2"/>
</dbReference>
<dbReference type="InterPro" id="IPR036188">
    <property type="entry name" value="FAD/NAD-bd_sf"/>
</dbReference>
<evidence type="ECO:0000313" key="2">
    <source>
        <dbReference type="EMBL" id="GGO48691.1"/>
    </source>
</evidence>
<dbReference type="Proteomes" id="UP000656881">
    <property type="component" value="Unassembled WGS sequence"/>
</dbReference>
<dbReference type="RefSeq" id="WP_189175374.1">
    <property type="nucleotide sequence ID" value="NZ_BMNG01000010.1"/>
</dbReference>
<keyword evidence="3" id="KW-1185">Reference proteome</keyword>
<feature type="domain" description="FAD-dependent urate hydroxylase HpyO/Asp monooxygenase CreE-like FAD/NAD(P)-binding" evidence="1">
    <location>
        <begin position="4"/>
        <end position="153"/>
    </location>
</feature>
<evidence type="ECO:0000313" key="3">
    <source>
        <dbReference type="Proteomes" id="UP000656881"/>
    </source>
</evidence>